<dbReference type="AlphaFoldDB" id="G4SUP7"/>
<dbReference type="Gene3D" id="1.10.150.130">
    <property type="match status" value="1"/>
</dbReference>
<feature type="domain" description="Integrase SAM-like N-terminal" evidence="2">
    <location>
        <begin position="13"/>
        <end position="48"/>
    </location>
</feature>
<evidence type="ECO:0000256" key="1">
    <source>
        <dbReference type="ARBA" id="ARBA00023125"/>
    </source>
</evidence>
<dbReference type="STRING" id="1091494.MEALZ_1184"/>
<organism evidence="3 4">
    <name type="scientific">Methylotuvimicrobium alcaliphilum (strain DSM 19304 / NCIMB 14124 / VKM B-2133 / 20Z)</name>
    <name type="common">Methylomicrobium alcaliphilum</name>
    <dbReference type="NCBI Taxonomy" id="1091494"/>
    <lineage>
        <taxon>Bacteria</taxon>
        <taxon>Pseudomonadati</taxon>
        <taxon>Pseudomonadota</taxon>
        <taxon>Gammaproteobacteria</taxon>
        <taxon>Methylococcales</taxon>
        <taxon>Methylococcaceae</taxon>
        <taxon>Methylotuvimicrobium</taxon>
    </lineage>
</organism>
<reference evidence="4" key="1">
    <citation type="journal article" date="2012" name="J. Bacteriol.">
        <title>Genome sequence of the haloalkaliphilic methanotrophic bacterium Methylomicrobium alcaliphilum 20Z.</title>
        <authorList>
            <person name="Vuilleumier S."/>
            <person name="Khmelenina V.N."/>
            <person name="Bringel F."/>
            <person name="Reshetnikov A.S."/>
            <person name="Lajus A."/>
            <person name="Mangenot S."/>
            <person name="Rouy Z."/>
            <person name="Op den Camp H.J."/>
            <person name="Jetten M.S."/>
            <person name="Dispirito A.A."/>
            <person name="Dunfield P."/>
            <person name="Klotz M.G."/>
            <person name="Semrau J.D."/>
            <person name="Stein L.Y."/>
            <person name="Barbe V."/>
            <person name="Medigue C."/>
            <person name="Trotsenko Y.A."/>
            <person name="Kalyuzhnaya M.G."/>
        </authorList>
    </citation>
    <scope>NUCLEOTIDE SEQUENCE [LARGE SCALE GENOMIC DNA]</scope>
    <source>
        <strain evidence="4">DSM 19304 / NCIMB 14124 / VKM B-2133 / 20Z</strain>
    </source>
</reference>
<dbReference type="HOGENOM" id="CLU_3154691_0_0_6"/>
<dbReference type="Proteomes" id="UP000008315">
    <property type="component" value="Chromosome"/>
</dbReference>
<dbReference type="KEGG" id="mah:MEALZ_1184"/>
<proteinExistence type="predicted"/>
<dbReference type="EMBL" id="FO082060">
    <property type="protein sequence ID" value="CCE22874.1"/>
    <property type="molecule type" value="Genomic_DNA"/>
</dbReference>
<dbReference type="GO" id="GO:0015074">
    <property type="term" value="P:DNA integration"/>
    <property type="evidence" value="ECO:0007669"/>
    <property type="project" value="InterPro"/>
</dbReference>
<dbReference type="InterPro" id="IPR004107">
    <property type="entry name" value="Integrase_SAM-like_N"/>
</dbReference>
<dbReference type="RefSeq" id="WP_014147672.1">
    <property type="nucleotide sequence ID" value="NC_016112.1"/>
</dbReference>
<evidence type="ECO:0000259" key="2">
    <source>
        <dbReference type="Pfam" id="PF13495"/>
    </source>
</evidence>
<dbReference type="PATRIC" id="fig|271065.3.peg.1209"/>
<name>G4SUP7_META2</name>
<gene>
    <name evidence="3" type="ordered locus">MEALZ_1184</name>
</gene>
<dbReference type="GO" id="GO:0003677">
    <property type="term" value="F:DNA binding"/>
    <property type="evidence" value="ECO:0007669"/>
    <property type="project" value="UniProtKB-KW"/>
</dbReference>
<dbReference type="Pfam" id="PF13495">
    <property type="entry name" value="Phage_int_SAM_4"/>
    <property type="match status" value="1"/>
</dbReference>
<accession>G4SUP7</accession>
<sequence length="48" mass="5473">MKFHRLNERAGQFENSETKIEAFLSYLATERKVASSTQNQAMNALVVL</sequence>
<keyword evidence="1" id="KW-0238">DNA-binding</keyword>
<keyword evidence="4" id="KW-1185">Reference proteome</keyword>
<evidence type="ECO:0000313" key="3">
    <source>
        <dbReference type="EMBL" id="CCE22874.1"/>
    </source>
</evidence>
<dbReference type="InterPro" id="IPR010998">
    <property type="entry name" value="Integrase_recombinase_N"/>
</dbReference>
<protein>
    <recommendedName>
        <fullName evidence="2">Integrase SAM-like N-terminal domain-containing protein</fullName>
    </recommendedName>
</protein>
<evidence type="ECO:0000313" key="4">
    <source>
        <dbReference type="Proteomes" id="UP000008315"/>
    </source>
</evidence>